<dbReference type="SUPFAM" id="SSF56317">
    <property type="entry name" value="Carbon-nitrogen hydrolase"/>
    <property type="match status" value="1"/>
</dbReference>
<keyword evidence="3" id="KW-1003">Cell membrane</keyword>
<evidence type="ECO:0000259" key="10">
    <source>
        <dbReference type="PROSITE" id="PS50263"/>
    </source>
</evidence>
<gene>
    <name evidence="11" type="ORF">EHQ59_09385</name>
</gene>
<dbReference type="PANTHER" id="PTHR38686:SF1">
    <property type="entry name" value="APOLIPOPROTEIN N-ACYLTRANSFERASE"/>
    <property type="match status" value="1"/>
</dbReference>
<organism evidence="11 12">
    <name type="scientific">Leptospira kemamanensis</name>
    <dbReference type="NCBI Taxonomy" id="2484942"/>
    <lineage>
        <taxon>Bacteria</taxon>
        <taxon>Pseudomonadati</taxon>
        <taxon>Spirochaetota</taxon>
        <taxon>Spirochaetia</taxon>
        <taxon>Leptospirales</taxon>
        <taxon>Leptospiraceae</taxon>
        <taxon>Leptospira</taxon>
    </lineage>
</organism>
<dbReference type="GO" id="GO:0042158">
    <property type="term" value="P:lipoprotein biosynthetic process"/>
    <property type="evidence" value="ECO:0007669"/>
    <property type="project" value="InterPro"/>
</dbReference>
<evidence type="ECO:0000313" key="11">
    <source>
        <dbReference type="EMBL" id="TGL53141.1"/>
    </source>
</evidence>
<evidence type="ECO:0000256" key="8">
    <source>
        <dbReference type="ARBA" id="ARBA00023315"/>
    </source>
</evidence>
<keyword evidence="6 9" id="KW-1133">Transmembrane helix</keyword>
<feature type="domain" description="CN hydrolase" evidence="10">
    <location>
        <begin position="215"/>
        <end position="442"/>
    </location>
</feature>
<comment type="caution">
    <text evidence="11">The sequence shown here is derived from an EMBL/GenBank/DDBJ whole genome shotgun (WGS) entry which is preliminary data.</text>
</comment>
<evidence type="ECO:0000256" key="3">
    <source>
        <dbReference type="ARBA" id="ARBA00022475"/>
    </source>
</evidence>
<dbReference type="GO" id="GO:0005886">
    <property type="term" value="C:plasma membrane"/>
    <property type="evidence" value="ECO:0007669"/>
    <property type="project" value="UniProtKB-SubCell"/>
</dbReference>
<feature type="transmembrane region" description="Helical" evidence="9">
    <location>
        <begin position="452"/>
        <end position="476"/>
    </location>
</feature>
<dbReference type="InterPro" id="IPR036526">
    <property type="entry name" value="C-N_Hydrolase_sf"/>
</dbReference>
<dbReference type="Pfam" id="PF00795">
    <property type="entry name" value="CN_hydrolase"/>
    <property type="match status" value="1"/>
</dbReference>
<dbReference type="PANTHER" id="PTHR38686">
    <property type="entry name" value="APOLIPOPROTEIN N-ACYLTRANSFERASE"/>
    <property type="match status" value="1"/>
</dbReference>
<dbReference type="Gene3D" id="3.60.110.10">
    <property type="entry name" value="Carbon-nitrogen hydrolase"/>
    <property type="match status" value="1"/>
</dbReference>
<evidence type="ECO:0000256" key="5">
    <source>
        <dbReference type="ARBA" id="ARBA00022692"/>
    </source>
</evidence>
<comment type="subcellular location">
    <subcellularLocation>
        <location evidence="1">Cell membrane</location>
        <topology evidence="1">Multi-pass membrane protein</topology>
    </subcellularLocation>
</comment>
<evidence type="ECO:0000256" key="7">
    <source>
        <dbReference type="ARBA" id="ARBA00023136"/>
    </source>
</evidence>
<evidence type="ECO:0000256" key="9">
    <source>
        <dbReference type="SAM" id="Phobius"/>
    </source>
</evidence>
<feature type="transmembrane region" description="Helical" evidence="9">
    <location>
        <begin position="101"/>
        <end position="122"/>
    </location>
</feature>
<evidence type="ECO:0000313" key="12">
    <source>
        <dbReference type="Proteomes" id="UP000297609"/>
    </source>
</evidence>
<feature type="transmembrane region" description="Helical" evidence="9">
    <location>
        <begin position="73"/>
        <end position="94"/>
    </location>
</feature>
<name>A0A4R9JPT7_9LEPT</name>
<accession>A0A4R9JPT7</accession>
<evidence type="ECO:0000256" key="2">
    <source>
        <dbReference type="ARBA" id="ARBA00010065"/>
    </source>
</evidence>
<keyword evidence="7 9" id="KW-0472">Membrane</keyword>
<dbReference type="InterPro" id="IPR004563">
    <property type="entry name" value="Apolipo_AcylTrfase"/>
</dbReference>
<dbReference type="Pfam" id="PF20154">
    <property type="entry name" value="LNT_N"/>
    <property type="match status" value="1"/>
</dbReference>
<feature type="transmembrane region" description="Helical" evidence="9">
    <location>
        <begin position="48"/>
        <end position="67"/>
    </location>
</feature>
<sequence length="483" mass="54694">MKLISNRWFLLGIGGLFVCFTGMKWNVPIFSWFLFIPFFRYLRLGYSIPILLFSFIGFQILSTMRIVSEPFHIWIAILSGIQAGFVFTLLLWLWNTIRIRFTNLVSPILFFAFFCIILEWIGGYNSDLGVWGMIANSQIGNLILLQSASLYGALGISFVIYLINVSLEQCISELIDTNRIQKDSALYLLTSFVLLVLLYFYGTIRLHLPITGEQIKIATITTKYDVTSMFHHPEINAENTKLTFEKTILAAKEGAKVVVWNEGAVLVTKEKESELLRLVSVVAKENKIEVIAALIVQLKDQEFFFDNQLVWFASDGTIRQTYYKQFLVPGEPVSKHHSDIKAFQVLEGKMSVAICYDFDSLRVTEHHAKEGSGLVLIPASDWKGITPFHTEMAVLRGIENGSSIVRSVRDGLSGIYDAYGRARGTLDSFENNDGVLVSSVPMIKLDTIYSRYGNWLVGIGFLYLGIASIRILFFVIKNRIKAK</sequence>
<dbReference type="InterPro" id="IPR045378">
    <property type="entry name" value="LNT_N"/>
</dbReference>
<feature type="transmembrane region" description="Helical" evidence="9">
    <location>
        <begin position="184"/>
        <end position="202"/>
    </location>
</feature>
<keyword evidence="4 11" id="KW-0808">Transferase</keyword>
<evidence type="ECO:0000256" key="6">
    <source>
        <dbReference type="ARBA" id="ARBA00022989"/>
    </source>
</evidence>
<dbReference type="InterPro" id="IPR003010">
    <property type="entry name" value="C-N_Hydrolase"/>
</dbReference>
<dbReference type="AlphaFoldDB" id="A0A4R9JPT7"/>
<keyword evidence="5 9" id="KW-0812">Transmembrane</keyword>
<keyword evidence="12" id="KW-1185">Reference proteome</keyword>
<comment type="similarity">
    <text evidence="2">Belongs to the CN hydrolase family. Apolipoprotein N-acyltransferase subfamily.</text>
</comment>
<reference evidence="11" key="1">
    <citation type="journal article" date="2019" name="PLoS Negl. Trop. Dis.">
        <title>Revisiting the worldwide diversity of Leptospira species in the environment.</title>
        <authorList>
            <person name="Vincent A.T."/>
            <person name="Schiettekatte O."/>
            <person name="Bourhy P."/>
            <person name="Veyrier F.J."/>
            <person name="Picardeau M."/>
        </authorList>
    </citation>
    <scope>NUCLEOTIDE SEQUENCE [LARGE SCALE GENOMIC DNA]</scope>
    <source>
        <strain evidence="11">201702454</strain>
    </source>
</reference>
<evidence type="ECO:0000256" key="1">
    <source>
        <dbReference type="ARBA" id="ARBA00004651"/>
    </source>
</evidence>
<proteinExistence type="inferred from homology"/>
<keyword evidence="8 11" id="KW-0012">Acyltransferase</keyword>
<dbReference type="GO" id="GO:0016410">
    <property type="term" value="F:N-acyltransferase activity"/>
    <property type="evidence" value="ECO:0007669"/>
    <property type="project" value="InterPro"/>
</dbReference>
<dbReference type="RefSeq" id="WP_135619404.1">
    <property type="nucleotide sequence ID" value="NZ_RQGG01000028.1"/>
</dbReference>
<protein>
    <submittedName>
        <fullName evidence="11">Acyltransferase</fullName>
    </submittedName>
</protein>
<feature type="transmembrane region" description="Helical" evidence="9">
    <location>
        <begin position="142"/>
        <end position="163"/>
    </location>
</feature>
<dbReference type="OrthoDB" id="9811121at2"/>
<dbReference type="Proteomes" id="UP000297609">
    <property type="component" value="Unassembled WGS sequence"/>
</dbReference>
<dbReference type="PROSITE" id="PS50263">
    <property type="entry name" value="CN_HYDROLASE"/>
    <property type="match status" value="1"/>
</dbReference>
<dbReference type="EMBL" id="RQGG01000028">
    <property type="protein sequence ID" value="TGL53141.1"/>
    <property type="molecule type" value="Genomic_DNA"/>
</dbReference>
<evidence type="ECO:0000256" key="4">
    <source>
        <dbReference type="ARBA" id="ARBA00022679"/>
    </source>
</evidence>
<feature type="transmembrane region" description="Helical" evidence="9">
    <location>
        <begin position="12"/>
        <end position="36"/>
    </location>
</feature>